<keyword evidence="1" id="KW-0472">Membrane</keyword>
<evidence type="ECO:0000313" key="2">
    <source>
        <dbReference type="EMBL" id="KAL1852028.1"/>
    </source>
</evidence>
<evidence type="ECO:0008006" key="4">
    <source>
        <dbReference type="Google" id="ProtNLM"/>
    </source>
</evidence>
<evidence type="ECO:0000313" key="3">
    <source>
        <dbReference type="Proteomes" id="UP001586593"/>
    </source>
</evidence>
<gene>
    <name evidence="2" type="ORF">VTK73DRAFT_9317</name>
</gene>
<keyword evidence="1" id="KW-1133">Transmembrane helix</keyword>
<dbReference type="EMBL" id="JAZHXJ010000763">
    <property type="protein sequence ID" value="KAL1852028.1"/>
    <property type="molecule type" value="Genomic_DNA"/>
</dbReference>
<comment type="caution">
    <text evidence="2">The sequence shown here is derived from an EMBL/GenBank/DDBJ whole genome shotgun (WGS) entry which is preliminary data.</text>
</comment>
<keyword evidence="3" id="KW-1185">Reference proteome</keyword>
<organism evidence="2 3">
    <name type="scientific">Phialemonium thermophilum</name>
    <dbReference type="NCBI Taxonomy" id="223376"/>
    <lineage>
        <taxon>Eukaryota</taxon>
        <taxon>Fungi</taxon>
        <taxon>Dikarya</taxon>
        <taxon>Ascomycota</taxon>
        <taxon>Pezizomycotina</taxon>
        <taxon>Sordariomycetes</taxon>
        <taxon>Sordariomycetidae</taxon>
        <taxon>Cephalothecales</taxon>
        <taxon>Cephalothecaceae</taxon>
        <taxon>Phialemonium</taxon>
    </lineage>
</organism>
<evidence type="ECO:0000256" key="1">
    <source>
        <dbReference type="SAM" id="Phobius"/>
    </source>
</evidence>
<sequence length="199" mass="23164">MAPLAKALQRRDAACPGRNRSPSTPLHLLDLPPEIHLLISRQLIYPDALSLRFTNRYFFHLVDTGIRLKIAWLVERRQLRLECPNDRRCDLRSDFRFCQGKVQLLIQWRREHLECESRPGLGCLVYGTKTCVHRHRLPVRIKHWLAVLPASGLWWMSLFLVPLACCWWWMAAAQVVGPYTSPTVSHFQRRLFARAACAS</sequence>
<dbReference type="Proteomes" id="UP001586593">
    <property type="component" value="Unassembled WGS sequence"/>
</dbReference>
<keyword evidence="1" id="KW-0812">Transmembrane</keyword>
<accession>A0ABR3W346</accession>
<feature type="transmembrane region" description="Helical" evidence="1">
    <location>
        <begin position="144"/>
        <end position="170"/>
    </location>
</feature>
<name>A0ABR3W346_9PEZI</name>
<protein>
    <recommendedName>
        <fullName evidence="4">F-box domain-containing protein</fullName>
    </recommendedName>
</protein>
<reference evidence="2 3" key="1">
    <citation type="journal article" date="2024" name="Commun. Biol.">
        <title>Comparative genomic analysis of thermophilic fungi reveals convergent evolutionary adaptations and gene losses.</title>
        <authorList>
            <person name="Steindorff A.S."/>
            <person name="Aguilar-Pontes M.V."/>
            <person name="Robinson A.J."/>
            <person name="Andreopoulos B."/>
            <person name="LaButti K."/>
            <person name="Kuo A."/>
            <person name="Mondo S."/>
            <person name="Riley R."/>
            <person name="Otillar R."/>
            <person name="Haridas S."/>
            <person name="Lipzen A."/>
            <person name="Grimwood J."/>
            <person name="Schmutz J."/>
            <person name="Clum A."/>
            <person name="Reid I.D."/>
            <person name="Moisan M.C."/>
            <person name="Butler G."/>
            <person name="Nguyen T.T.M."/>
            <person name="Dewar K."/>
            <person name="Conant G."/>
            <person name="Drula E."/>
            <person name="Henrissat B."/>
            <person name="Hansel C."/>
            <person name="Singer S."/>
            <person name="Hutchinson M.I."/>
            <person name="de Vries R.P."/>
            <person name="Natvig D.O."/>
            <person name="Powell A.J."/>
            <person name="Tsang A."/>
            <person name="Grigoriev I.V."/>
        </authorList>
    </citation>
    <scope>NUCLEOTIDE SEQUENCE [LARGE SCALE GENOMIC DNA]</scope>
    <source>
        <strain evidence="2 3">ATCC 24622</strain>
    </source>
</reference>
<proteinExistence type="predicted"/>